<dbReference type="RefSeq" id="WP_071867427.1">
    <property type="nucleotide sequence ID" value="NZ_BJWA01000001.1"/>
</dbReference>
<dbReference type="AlphaFoldDB" id="A0A1I4J6M6"/>
<dbReference type="GeneID" id="60999382"/>
<evidence type="ECO:0008006" key="6">
    <source>
        <dbReference type="Google" id="ProtNLM"/>
    </source>
</evidence>
<feature type="transmembrane region" description="Helical" evidence="1">
    <location>
        <begin position="7"/>
        <end position="32"/>
    </location>
</feature>
<protein>
    <recommendedName>
        <fullName evidence="6">Alkaline shock response membrane anchor protein AmaP</fullName>
    </recommendedName>
</protein>
<evidence type="ECO:0000313" key="4">
    <source>
        <dbReference type="Proteomes" id="UP000195024"/>
    </source>
</evidence>
<evidence type="ECO:0000313" key="5">
    <source>
        <dbReference type="Proteomes" id="UP000321175"/>
    </source>
</evidence>
<keyword evidence="5" id="KW-1185">Reference proteome</keyword>
<dbReference type="Proteomes" id="UP000321175">
    <property type="component" value="Unassembled WGS sequence"/>
</dbReference>
<name>A0A1I4J6M6_ENTMU</name>
<reference evidence="3 4" key="1">
    <citation type="submission" date="2017-05" db="EMBL/GenBank/DDBJ databases">
        <title>The Genome Sequence of Enterococcus mundtii 6B1_DIV0119.</title>
        <authorList>
            <consortium name="The Broad Institute Genomics Platform"/>
            <consortium name="The Broad Institute Genomic Center for Infectious Diseases"/>
            <person name="Earl A."/>
            <person name="Manson A."/>
            <person name="Schwartman J."/>
            <person name="Gilmore M."/>
            <person name="Abouelleil A."/>
            <person name="Cao P."/>
            <person name="Chapman S."/>
            <person name="Cusick C."/>
            <person name="Shea T."/>
            <person name="Young S."/>
            <person name="Neafsey D."/>
            <person name="Nusbaum C."/>
            <person name="Birren B."/>
        </authorList>
    </citation>
    <scope>NUCLEOTIDE SEQUENCE [LARGE SCALE GENOMIC DNA]</scope>
    <source>
        <strain evidence="3 4">6B1_DIV0119</strain>
    </source>
</reference>
<keyword evidence="1" id="KW-0812">Transmembrane</keyword>
<gene>
    <name evidence="3" type="ORF">A5802_001098</name>
    <name evidence="2" type="ORF">EMU01_01620</name>
</gene>
<evidence type="ECO:0000313" key="2">
    <source>
        <dbReference type="EMBL" id="GEL79018.1"/>
    </source>
</evidence>
<dbReference type="NCBIfam" id="NF033218">
    <property type="entry name" value="anchor_AmaP"/>
    <property type="match status" value="1"/>
</dbReference>
<accession>A0A1I4J6M6</accession>
<reference evidence="2 5" key="2">
    <citation type="submission" date="2019-07" db="EMBL/GenBank/DDBJ databases">
        <title>Whole genome shotgun sequence of Enterococcus mundtii NBRC 100490.</title>
        <authorList>
            <person name="Hosoyama A."/>
            <person name="Uohara A."/>
            <person name="Ohji S."/>
            <person name="Ichikawa N."/>
        </authorList>
    </citation>
    <scope>NUCLEOTIDE SEQUENCE [LARGE SCALE GENOMIC DNA]</scope>
    <source>
        <strain evidence="2 5">NBRC 100490</strain>
    </source>
</reference>
<proteinExistence type="predicted"/>
<sequence length="188" mass="21672">MNKGVKIIGVIVSIILLSVLLIIALVNAPYVLPEQLERFRFFTITNYYMQQYIFWAAVVFAIVVVLILLFVLFYPKSKGTFVLKHKDGKLTLDKKAIEGLTRSYLHEEEFIQSPKVKVRSTKQKINIHVKGDLKRTSSLIGKTEMLMQEVREQVANVLGSEQEIKVAVNYSSYQDEKEHEDNQHSRVE</sequence>
<dbReference type="EMBL" id="NGMS01000001">
    <property type="protein sequence ID" value="OTP27363.1"/>
    <property type="molecule type" value="Genomic_DNA"/>
</dbReference>
<evidence type="ECO:0000256" key="1">
    <source>
        <dbReference type="SAM" id="Phobius"/>
    </source>
</evidence>
<organism evidence="3 4">
    <name type="scientific">Enterococcus mundtii</name>
    <dbReference type="NCBI Taxonomy" id="53346"/>
    <lineage>
        <taxon>Bacteria</taxon>
        <taxon>Bacillati</taxon>
        <taxon>Bacillota</taxon>
        <taxon>Bacilli</taxon>
        <taxon>Lactobacillales</taxon>
        <taxon>Enterococcaceae</taxon>
        <taxon>Enterococcus</taxon>
    </lineage>
</organism>
<keyword evidence="1" id="KW-1133">Transmembrane helix</keyword>
<evidence type="ECO:0000313" key="3">
    <source>
        <dbReference type="EMBL" id="OTP27363.1"/>
    </source>
</evidence>
<keyword evidence="1" id="KW-0472">Membrane</keyword>
<feature type="transmembrane region" description="Helical" evidence="1">
    <location>
        <begin position="52"/>
        <end position="74"/>
    </location>
</feature>
<comment type="caution">
    <text evidence="3">The sequence shown here is derived from an EMBL/GenBank/DDBJ whole genome shotgun (WGS) entry which is preliminary data.</text>
</comment>
<dbReference type="Proteomes" id="UP000195024">
    <property type="component" value="Unassembled WGS sequence"/>
</dbReference>
<dbReference type="EMBL" id="BJWA01000001">
    <property type="protein sequence ID" value="GEL79018.1"/>
    <property type="molecule type" value="Genomic_DNA"/>
</dbReference>